<evidence type="ECO:0000313" key="2">
    <source>
        <dbReference type="Proteomes" id="UP000324800"/>
    </source>
</evidence>
<name>A0A5J4UER0_9EUKA</name>
<organism evidence="1 2">
    <name type="scientific">Streblomastix strix</name>
    <dbReference type="NCBI Taxonomy" id="222440"/>
    <lineage>
        <taxon>Eukaryota</taxon>
        <taxon>Metamonada</taxon>
        <taxon>Preaxostyla</taxon>
        <taxon>Oxymonadida</taxon>
        <taxon>Streblomastigidae</taxon>
        <taxon>Streblomastix</taxon>
    </lineage>
</organism>
<reference evidence="1 2" key="1">
    <citation type="submission" date="2019-03" db="EMBL/GenBank/DDBJ databases">
        <title>Single cell metagenomics reveals metabolic interactions within the superorganism composed of flagellate Streblomastix strix and complex community of Bacteroidetes bacteria on its surface.</title>
        <authorList>
            <person name="Treitli S.C."/>
            <person name="Kolisko M."/>
            <person name="Husnik F."/>
            <person name="Keeling P."/>
            <person name="Hampl V."/>
        </authorList>
    </citation>
    <scope>NUCLEOTIDE SEQUENCE [LARGE SCALE GENOMIC DNA]</scope>
    <source>
        <strain evidence="1">ST1C</strain>
    </source>
</reference>
<dbReference type="SUPFAM" id="SSF143447">
    <property type="entry name" value="AMMECR1-like"/>
    <property type="match status" value="1"/>
</dbReference>
<evidence type="ECO:0008006" key="3">
    <source>
        <dbReference type="Google" id="ProtNLM"/>
    </source>
</evidence>
<sequence length="68" mass="8019">MPEQEWNQEQAVESCLHKGGFSGTFDDAIKSKVKVTRYQTSLQHMDYNDTYSVFEYELVGYAYCKYIF</sequence>
<dbReference type="AlphaFoldDB" id="A0A5J4UER0"/>
<dbReference type="Proteomes" id="UP000324800">
    <property type="component" value="Unassembled WGS sequence"/>
</dbReference>
<dbReference type="OrthoDB" id="24630at2759"/>
<comment type="caution">
    <text evidence="1">The sequence shown here is derived from an EMBL/GenBank/DDBJ whole genome shotgun (WGS) entry which is preliminary data.</text>
</comment>
<dbReference type="EMBL" id="SNRW01017689">
    <property type="protein sequence ID" value="KAA6368095.1"/>
    <property type="molecule type" value="Genomic_DNA"/>
</dbReference>
<accession>A0A5J4UER0</accession>
<proteinExistence type="predicted"/>
<dbReference type="InterPro" id="IPR036071">
    <property type="entry name" value="AMMECR1_dom_sf"/>
</dbReference>
<protein>
    <recommendedName>
        <fullName evidence="3">AMMECR1 domain-containing protein</fullName>
    </recommendedName>
</protein>
<evidence type="ECO:0000313" key="1">
    <source>
        <dbReference type="EMBL" id="KAA6368095.1"/>
    </source>
</evidence>
<gene>
    <name evidence="1" type="ORF">EZS28_036380</name>
</gene>